<dbReference type="EMBL" id="MFKH01000013">
    <property type="protein sequence ID" value="OGG37410.1"/>
    <property type="molecule type" value="Genomic_DNA"/>
</dbReference>
<reference evidence="1 2" key="1">
    <citation type="journal article" date="2016" name="Nat. Commun.">
        <title>Thousands of microbial genomes shed light on interconnected biogeochemical processes in an aquifer system.</title>
        <authorList>
            <person name="Anantharaman K."/>
            <person name="Brown C.T."/>
            <person name="Hug L.A."/>
            <person name="Sharon I."/>
            <person name="Castelle C.J."/>
            <person name="Probst A.J."/>
            <person name="Thomas B.C."/>
            <person name="Singh A."/>
            <person name="Wilkins M.J."/>
            <person name="Karaoz U."/>
            <person name="Brodie E.L."/>
            <person name="Williams K.H."/>
            <person name="Hubbard S.S."/>
            <person name="Banfield J.F."/>
        </authorList>
    </citation>
    <scope>NUCLEOTIDE SEQUENCE [LARGE SCALE GENOMIC DNA]</scope>
</reference>
<accession>A0A1F6BKH5</accession>
<evidence type="ECO:0000313" key="1">
    <source>
        <dbReference type="EMBL" id="OGG37410.1"/>
    </source>
</evidence>
<proteinExistence type="predicted"/>
<name>A0A1F6BKH5_9BACT</name>
<dbReference type="AlphaFoldDB" id="A0A1F6BKH5"/>
<dbReference type="Proteomes" id="UP000176273">
    <property type="component" value="Unassembled WGS sequence"/>
</dbReference>
<sequence>MATKKRRLLTTLAATTAVLAFLIISAASVVWANGLRYNTATGAFERTVLVAVDGSPQYVDVLLNGTKLTNHIPYRVRNLLPGHYTVELEKPGFQTWTQSFWLSVGQVGLIKDPTLIASKPLITTSSSPLGGNNLEKLDFGLELSGGELTDSGELITRYSRDPFQIHRFNQYYLYQVGSELRLYLTNGSQDYLIYTAQDSKKLPLALYPSTWQVAVEDGSAVKMIDLTTPTP</sequence>
<gene>
    <name evidence="1" type="ORF">A2110_01705</name>
</gene>
<evidence type="ECO:0008006" key="3">
    <source>
        <dbReference type="Google" id="ProtNLM"/>
    </source>
</evidence>
<organism evidence="1 2">
    <name type="scientific">Candidatus Jorgensenbacteria bacterium GWA1_54_12</name>
    <dbReference type="NCBI Taxonomy" id="1798468"/>
    <lineage>
        <taxon>Bacteria</taxon>
        <taxon>Candidatus Joergenseniibacteriota</taxon>
    </lineage>
</organism>
<evidence type="ECO:0000313" key="2">
    <source>
        <dbReference type="Proteomes" id="UP000176273"/>
    </source>
</evidence>
<protein>
    <recommendedName>
        <fullName evidence="3">PEGA domain-containing protein</fullName>
    </recommendedName>
</protein>
<comment type="caution">
    <text evidence="1">The sequence shown here is derived from an EMBL/GenBank/DDBJ whole genome shotgun (WGS) entry which is preliminary data.</text>
</comment>